<proteinExistence type="predicted"/>
<feature type="domain" description="Mammalian cell entry C-terminal" evidence="2">
    <location>
        <begin position="105"/>
        <end position="280"/>
    </location>
</feature>
<comment type="caution">
    <text evidence="3">The sequence shown here is derived from an EMBL/GenBank/DDBJ whole genome shotgun (WGS) entry which is preliminary data.</text>
</comment>
<dbReference type="NCBIfam" id="TIGR00996">
    <property type="entry name" value="Mtu_fam_mce"/>
    <property type="match status" value="1"/>
</dbReference>
<sequence length="323" mass="33533">MNQLMSILLVVASTVFGPLSTNEPLRVTAYFTEAVGVYAGSDVRVLGVKVGTVDEVRPAGTQVRVRLTVEPGVSIPVQAKAVIMAPSLVSDRFVQLAPAYTSGPVLPQDSTIGEDNTATPVELDQLYGSLNQLATALGPNGANTDGALSDLVRTGAAVLDGNGAKLNDTIRQLGAAAGTLAGSKDDFTGTVDTLQKFTAMLAGSDNQVRDVTDRLGEVSAFLAQDRDDLGAALRELAGALAVVKQFIQDNRSRLASTVDKLAQVSQVLAKEQASLDEALKVAPLALGNVLNAYDPATKTLSGRANIREFAPGEQPVLPLPGVG</sequence>
<evidence type="ECO:0000313" key="4">
    <source>
        <dbReference type="Proteomes" id="UP001589810"/>
    </source>
</evidence>
<feature type="domain" description="Mce/MlaD" evidence="1">
    <location>
        <begin position="25"/>
        <end position="98"/>
    </location>
</feature>
<accession>A0ABV6N7I5</accession>
<dbReference type="InterPro" id="IPR003399">
    <property type="entry name" value="Mce/MlaD"/>
</dbReference>
<dbReference type="InterPro" id="IPR052336">
    <property type="entry name" value="MlaD_Phospholipid_Transporter"/>
</dbReference>
<dbReference type="InterPro" id="IPR005693">
    <property type="entry name" value="Mce"/>
</dbReference>
<name>A0ABV6N7I5_9PSEU</name>
<keyword evidence="4" id="KW-1185">Reference proteome</keyword>
<dbReference type="EMBL" id="JBHLUD010000015">
    <property type="protein sequence ID" value="MFC0547966.1"/>
    <property type="molecule type" value="Genomic_DNA"/>
</dbReference>
<dbReference type="Pfam" id="PF11887">
    <property type="entry name" value="Mce4_CUP1"/>
    <property type="match status" value="1"/>
</dbReference>
<dbReference type="PANTHER" id="PTHR33371:SF4">
    <property type="entry name" value="INTERMEMBRANE PHOSPHOLIPID TRANSPORT SYSTEM BINDING PROTEIN MLAD"/>
    <property type="match status" value="1"/>
</dbReference>
<dbReference type="Pfam" id="PF02470">
    <property type="entry name" value="MlaD"/>
    <property type="match status" value="1"/>
</dbReference>
<gene>
    <name evidence="3" type="ORF">ACFFH7_41120</name>
</gene>
<evidence type="ECO:0000259" key="2">
    <source>
        <dbReference type="Pfam" id="PF11887"/>
    </source>
</evidence>
<dbReference type="PANTHER" id="PTHR33371">
    <property type="entry name" value="INTERMEMBRANE PHOSPHOLIPID TRANSPORT SYSTEM BINDING PROTEIN MLAD-RELATED"/>
    <property type="match status" value="1"/>
</dbReference>
<protein>
    <submittedName>
        <fullName evidence="3">MCE family protein</fullName>
    </submittedName>
</protein>
<dbReference type="InterPro" id="IPR024516">
    <property type="entry name" value="Mce_C"/>
</dbReference>
<organism evidence="3 4">
    <name type="scientific">Kutzneria chonburiensis</name>
    <dbReference type="NCBI Taxonomy" id="1483604"/>
    <lineage>
        <taxon>Bacteria</taxon>
        <taxon>Bacillati</taxon>
        <taxon>Actinomycetota</taxon>
        <taxon>Actinomycetes</taxon>
        <taxon>Pseudonocardiales</taxon>
        <taxon>Pseudonocardiaceae</taxon>
        <taxon>Kutzneria</taxon>
    </lineage>
</organism>
<dbReference type="Proteomes" id="UP001589810">
    <property type="component" value="Unassembled WGS sequence"/>
</dbReference>
<evidence type="ECO:0000259" key="1">
    <source>
        <dbReference type="Pfam" id="PF02470"/>
    </source>
</evidence>
<dbReference type="RefSeq" id="WP_273938190.1">
    <property type="nucleotide sequence ID" value="NZ_CP097263.1"/>
</dbReference>
<reference evidence="3 4" key="1">
    <citation type="submission" date="2024-09" db="EMBL/GenBank/DDBJ databases">
        <authorList>
            <person name="Sun Q."/>
            <person name="Mori K."/>
        </authorList>
    </citation>
    <scope>NUCLEOTIDE SEQUENCE [LARGE SCALE GENOMIC DNA]</scope>
    <source>
        <strain evidence="3 4">TBRC 1432</strain>
    </source>
</reference>
<evidence type="ECO:0000313" key="3">
    <source>
        <dbReference type="EMBL" id="MFC0547966.1"/>
    </source>
</evidence>